<dbReference type="Gene3D" id="3.40.50.1110">
    <property type="entry name" value="SGNH hydrolase"/>
    <property type="match status" value="2"/>
</dbReference>
<dbReference type="GO" id="GO:0005576">
    <property type="term" value="C:extracellular region"/>
    <property type="evidence" value="ECO:0007669"/>
    <property type="project" value="UniProtKB-SubCell"/>
</dbReference>
<keyword evidence="6" id="KW-0442">Lipid degradation</keyword>
<evidence type="ECO:0000256" key="5">
    <source>
        <dbReference type="ARBA" id="ARBA00022801"/>
    </source>
</evidence>
<dbReference type="AlphaFoldDB" id="A0AAV6X269"/>
<feature type="signal peptide" evidence="9">
    <location>
        <begin position="1"/>
        <end position="24"/>
    </location>
</feature>
<dbReference type="GO" id="GO:0016042">
    <property type="term" value="P:lipid catabolic process"/>
    <property type="evidence" value="ECO:0007669"/>
    <property type="project" value="UniProtKB-KW"/>
</dbReference>
<dbReference type="EMBL" id="WHWC01000011">
    <property type="protein sequence ID" value="KAG8373215.1"/>
    <property type="molecule type" value="Genomic_DNA"/>
</dbReference>
<sequence>MEFGWLKWTGLMLAMLRGLGGVIGEGSPQFTSMFVFRDSLIDPGNNNYLRSLAKANYLPYGVDFYQGPSGRFCNGRTVIDYLGDMLGISLPAYANLFATEKSTFRGVNYASAAGGTLEETGQNLGERYSLSQQVQNLESTLSQLKNLMEDDQEELSSYLAKALVIMALVHSLGLRKFLVGGIGPLGCIPNQLATDVPPPGKCASFTNDIVGMFNDRLISLVDELNSKYNGSVFAYANIYGGVTDILNNAKAYGFSVVDKACCGGLEETEGR</sequence>
<dbReference type="GO" id="GO:0016788">
    <property type="term" value="F:hydrolase activity, acting on ester bonds"/>
    <property type="evidence" value="ECO:0007669"/>
    <property type="project" value="InterPro"/>
</dbReference>
<dbReference type="PANTHER" id="PTHR45650">
    <property type="entry name" value="GDSL-LIKE LIPASE/ACYLHYDROLASE-RELATED"/>
    <property type="match status" value="1"/>
</dbReference>
<dbReference type="PANTHER" id="PTHR45650:SF32">
    <property type="entry name" value="GDSL-LIKE LIPASE_ACYLHYDROLASE"/>
    <property type="match status" value="1"/>
</dbReference>
<evidence type="ECO:0000256" key="9">
    <source>
        <dbReference type="SAM" id="SignalP"/>
    </source>
</evidence>
<evidence type="ECO:0000256" key="1">
    <source>
        <dbReference type="ARBA" id="ARBA00004613"/>
    </source>
</evidence>
<keyword evidence="8" id="KW-0175">Coiled coil</keyword>
<dbReference type="InterPro" id="IPR001087">
    <property type="entry name" value="GDSL"/>
</dbReference>
<evidence type="ECO:0000256" key="4">
    <source>
        <dbReference type="ARBA" id="ARBA00022729"/>
    </source>
</evidence>
<evidence type="ECO:0000256" key="2">
    <source>
        <dbReference type="ARBA" id="ARBA00008668"/>
    </source>
</evidence>
<evidence type="ECO:0000313" key="10">
    <source>
        <dbReference type="EMBL" id="KAG8373215.1"/>
    </source>
</evidence>
<evidence type="ECO:0008006" key="12">
    <source>
        <dbReference type="Google" id="ProtNLM"/>
    </source>
</evidence>
<comment type="caution">
    <text evidence="10">The sequence shown here is derived from an EMBL/GenBank/DDBJ whole genome shotgun (WGS) entry which is preliminary data.</text>
</comment>
<comment type="subcellular location">
    <subcellularLocation>
        <location evidence="1">Secreted</location>
    </subcellularLocation>
</comment>
<feature type="chain" id="PRO_5043944469" description="GDSL esterase/lipase" evidence="9">
    <location>
        <begin position="25"/>
        <end position="271"/>
    </location>
</feature>
<feature type="coiled-coil region" evidence="8">
    <location>
        <begin position="127"/>
        <end position="161"/>
    </location>
</feature>
<dbReference type="InterPro" id="IPR051238">
    <property type="entry name" value="GDSL_esterase/lipase"/>
</dbReference>
<evidence type="ECO:0000256" key="3">
    <source>
        <dbReference type="ARBA" id="ARBA00022525"/>
    </source>
</evidence>
<dbReference type="Pfam" id="PF00657">
    <property type="entry name" value="Lipase_GDSL"/>
    <property type="match status" value="1"/>
</dbReference>
<keyword evidence="7" id="KW-0443">Lipid metabolism</keyword>
<protein>
    <recommendedName>
        <fullName evidence="12">GDSL esterase/lipase</fullName>
    </recommendedName>
</protein>
<keyword evidence="3" id="KW-0964">Secreted</keyword>
<proteinExistence type="inferred from homology"/>
<evidence type="ECO:0000313" key="11">
    <source>
        <dbReference type="Proteomes" id="UP000826271"/>
    </source>
</evidence>
<dbReference type="Proteomes" id="UP000826271">
    <property type="component" value="Unassembled WGS sequence"/>
</dbReference>
<keyword evidence="11" id="KW-1185">Reference proteome</keyword>
<dbReference type="InterPro" id="IPR036514">
    <property type="entry name" value="SGNH_hydro_sf"/>
</dbReference>
<keyword evidence="5" id="KW-0378">Hydrolase</keyword>
<evidence type="ECO:0000256" key="8">
    <source>
        <dbReference type="SAM" id="Coils"/>
    </source>
</evidence>
<comment type="similarity">
    <text evidence="2">Belongs to the 'GDSL' lipolytic enzyme family.</text>
</comment>
<organism evidence="10 11">
    <name type="scientific">Buddleja alternifolia</name>
    <dbReference type="NCBI Taxonomy" id="168488"/>
    <lineage>
        <taxon>Eukaryota</taxon>
        <taxon>Viridiplantae</taxon>
        <taxon>Streptophyta</taxon>
        <taxon>Embryophyta</taxon>
        <taxon>Tracheophyta</taxon>
        <taxon>Spermatophyta</taxon>
        <taxon>Magnoliopsida</taxon>
        <taxon>eudicotyledons</taxon>
        <taxon>Gunneridae</taxon>
        <taxon>Pentapetalae</taxon>
        <taxon>asterids</taxon>
        <taxon>lamiids</taxon>
        <taxon>Lamiales</taxon>
        <taxon>Scrophulariaceae</taxon>
        <taxon>Buddlejeae</taxon>
        <taxon>Buddleja</taxon>
    </lineage>
</organism>
<evidence type="ECO:0000256" key="6">
    <source>
        <dbReference type="ARBA" id="ARBA00022963"/>
    </source>
</evidence>
<reference evidence="10" key="1">
    <citation type="submission" date="2019-10" db="EMBL/GenBank/DDBJ databases">
        <authorList>
            <person name="Zhang R."/>
            <person name="Pan Y."/>
            <person name="Wang J."/>
            <person name="Ma R."/>
            <person name="Yu S."/>
        </authorList>
    </citation>
    <scope>NUCLEOTIDE SEQUENCE</scope>
    <source>
        <strain evidence="10">LA-IB0</strain>
        <tissue evidence="10">Leaf</tissue>
    </source>
</reference>
<name>A0AAV6X269_9LAMI</name>
<keyword evidence="4 9" id="KW-0732">Signal</keyword>
<gene>
    <name evidence="10" type="ORF">BUALT_Bualt11G0000400</name>
</gene>
<accession>A0AAV6X269</accession>
<evidence type="ECO:0000256" key="7">
    <source>
        <dbReference type="ARBA" id="ARBA00023098"/>
    </source>
</evidence>